<name>A0A9Q9U646_FUSFU</name>
<evidence type="ECO:0000313" key="1">
    <source>
        <dbReference type="EMBL" id="VTT60886.1"/>
    </source>
</evidence>
<proteinExistence type="predicted"/>
<comment type="caution">
    <text evidence="1">The sequence shown here is derived from an EMBL/GenBank/DDBJ whole genome shotgun (WGS) entry which is preliminary data.</text>
</comment>
<dbReference type="EMBL" id="CABFJX010000051">
    <property type="protein sequence ID" value="VTT60886.1"/>
    <property type="molecule type" value="Genomic_DNA"/>
</dbReference>
<evidence type="ECO:0000313" key="2">
    <source>
        <dbReference type="Proteomes" id="UP000760494"/>
    </source>
</evidence>
<reference evidence="1" key="1">
    <citation type="submission" date="2019-05" db="EMBL/GenBank/DDBJ databases">
        <authorList>
            <person name="Piombo E."/>
        </authorList>
    </citation>
    <scope>NUCLEOTIDE SEQUENCE</scope>
    <source>
        <strain evidence="1">C2S</strain>
    </source>
</reference>
<organism evidence="1 2">
    <name type="scientific">Fusarium fujikuroi</name>
    <name type="common">Bakanae and foot rot disease fungus</name>
    <name type="synonym">Gibberella fujikuroi</name>
    <dbReference type="NCBI Taxonomy" id="5127"/>
    <lineage>
        <taxon>Eukaryota</taxon>
        <taxon>Fungi</taxon>
        <taxon>Dikarya</taxon>
        <taxon>Ascomycota</taxon>
        <taxon>Pezizomycotina</taxon>
        <taxon>Sordariomycetes</taxon>
        <taxon>Hypocreomycetidae</taxon>
        <taxon>Hypocreales</taxon>
        <taxon>Nectriaceae</taxon>
        <taxon>Fusarium</taxon>
        <taxon>Fusarium fujikuroi species complex</taxon>
    </lineage>
</organism>
<dbReference type="Proteomes" id="UP000760494">
    <property type="component" value="Unassembled WGS sequence"/>
</dbReference>
<accession>A0A9Q9U646</accession>
<sequence length="130" mass="15186">MIWQQSRPDQVSNSVKDHVDENGEHWSVEGSRRVFFQDSFLARHPWEVQKYPRPKHTAQWNKRVLSGDTVRLYDPMASQYLCAIPAERVVSEAGYFGTKSSTEQDLDRIRIGIRADVLSKNCLKYWLCEL</sequence>
<gene>
    <name evidence="1" type="ORF">C2S_14505</name>
</gene>
<dbReference type="AlphaFoldDB" id="A0A9Q9U646"/>
<protein>
    <submittedName>
        <fullName evidence="1">Uncharacterized protein</fullName>
    </submittedName>
</protein>